<dbReference type="CDD" id="cd06171">
    <property type="entry name" value="Sigma70_r4"/>
    <property type="match status" value="1"/>
</dbReference>
<feature type="domain" description="RNA polymerase sigma-70 region 2" evidence="6">
    <location>
        <begin position="53"/>
        <end position="117"/>
    </location>
</feature>
<dbReference type="PANTHER" id="PTHR43133:SF46">
    <property type="entry name" value="RNA POLYMERASE SIGMA-70 FACTOR ECF SUBFAMILY"/>
    <property type="match status" value="1"/>
</dbReference>
<dbReference type="Proteomes" id="UP000488299">
    <property type="component" value="Unassembled WGS sequence"/>
</dbReference>
<protein>
    <submittedName>
        <fullName evidence="8">RNA polymerase sigma-70 factor</fullName>
    </submittedName>
</protein>
<proteinExistence type="inferred from homology"/>
<dbReference type="InterPro" id="IPR007627">
    <property type="entry name" value="RNA_pol_sigma70_r2"/>
</dbReference>
<dbReference type="InterPro" id="IPR013324">
    <property type="entry name" value="RNA_pol_sigma_r3/r4-like"/>
</dbReference>
<organism evidence="8 9">
    <name type="scientific">Rudanella paleaurantiibacter</name>
    <dbReference type="NCBI Taxonomy" id="2614655"/>
    <lineage>
        <taxon>Bacteria</taxon>
        <taxon>Pseudomonadati</taxon>
        <taxon>Bacteroidota</taxon>
        <taxon>Cytophagia</taxon>
        <taxon>Cytophagales</taxon>
        <taxon>Cytophagaceae</taxon>
        <taxon>Rudanella</taxon>
    </lineage>
</organism>
<accession>A0A7J5TWG9</accession>
<name>A0A7J5TWG9_9BACT</name>
<dbReference type="Pfam" id="PF08281">
    <property type="entry name" value="Sigma70_r4_2"/>
    <property type="match status" value="1"/>
</dbReference>
<dbReference type="Gene3D" id="1.10.10.10">
    <property type="entry name" value="Winged helix-like DNA-binding domain superfamily/Winged helix DNA-binding domain"/>
    <property type="match status" value="1"/>
</dbReference>
<dbReference type="GO" id="GO:0016987">
    <property type="term" value="F:sigma factor activity"/>
    <property type="evidence" value="ECO:0007669"/>
    <property type="project" value="UniProtKB-KW"/>
</dbReference>
<dbReference type="SUPFAM" id="SSF88659">
    <property type="entry name" value="Sigma3 and sigma4 domains of RNA polymerase sigma factors"/>
    <property type="match status" value="1"/>
</dbReference>
<evidence type="ECO:0000256" key="3">
    <source>
        <dbReference type="ARBA" id="ARBA00023082"/>
    </source>
</evidence>
<dbReference type="InterPro" id="IPR013325">
    <property type="entry name" value="RNA_pol_sigma_r2"/>
</dbReference>
<feature type="region of interest" description="Disordered" evidence="5">
    <location>
        <begin position="1"/>
        <end position="26"/>
    </location>
</feature>
<dbReference type="NCBIfam" id="TIGR02985">
    <property type="entry name" value="Sig70_bacteroi1"/>
    <property type="match status" value="1"/>
</dbReference>
<dbReference type="InterPro" id="IPR014284">
    <property type="entry name" value="RNA_pol_sigma-70_dom"/>
</dbReference>
<evidence type="ECO:0000259" key="6">
    <source>
        <dbReference type="Pfam" id="PF04542"/>
    </source>
</evidence>
<feature type="domain" description="RNA polymerase sigma factor 70 region 4 type 2" evidence="7">
    <location>
        <begin position="152"/>
        <end position="204"/>
    </location>
</feature>
<reference evidence="8 9" key="1">
    <citation type="submission" date="2019-10" db="EMBL/GenBank/DDBJ databases">
        <title>Rudanella paleaurantiibacter sp. nov., isolated from sludge.</title>
        <authorList>
            <person name="Xu S.Q."/>
        </authorList>
    </citation>
    <scope>NUCLEOTIDE SEQUENCE [LARGE SCALE GENOMIC DNA]</scope>
    <source>
        <strain evidence="8 9">HX-22-17</strain>
    </source>
</reference>
<dbReference type="SUPFAM" id="SSF88946">
    <property type="entry name" value="Sigma2 domain of RNA polymerase sigma factors"/>
    <property type="match status" value="1"/>
</dbReference>
<dbReference type="Pfam" id="PF04542">
    <property type="entry name" value="Sigma70_r2"/>
    <property type="match status" value="1"/>
</dbReference>
<sequence length="235" mass="26354">MPFSTSSENASSPAGPPAPGLGQQPDVSRAGTDPDFFVRQAFAKDPTQGCALLFRQYYRDLCSHAVRFVYGRDVAEDIVGEVFLTFWRTRAYENITSSYRAYLFRAVRNRAIDYLRAEFGPIESLPDSLDELTATTGYDQPDRIIFLDELVQQIGAAVQTLPPQAQRVFMMSRFEGKSQADIAAELQLTPKTVENHLTRALGRLRKALRGEWLVLILAYGPGLYLLSRYFTPTNG</sequence>
<keyword evidence="4" id="KW-0804">Transcription</keyword>
<evidence type="ECO:0000256" key="5">
    <source>
        <dbReference type="SAM" id="MobiDB-lite"/>
    </source>
</evidence>
<dbReference type="InterPro" id="IPR013249">
    <property type="entry name" value="RNA_pol_sigma70_r4_t2"/>
</dbReference>
<dbReference type="Gene3D" id="1.10.1740.10">
    <property type="match status" value="1"/>
</dbReference>
<evidence type="ECO:0000256" key="1">
    <source>
        <dbReference type="ARBA" id="ARBA00010641"/>
    </source>
</evidence>
<evidence type="ECO:0000256" key="4">
    <source>
        <dbReference type="ARBA" id="ARBA00023163"/>
    </source>
</evidence>
<dbReference type="GO" id="GO:0006352">
    <property type="term" value="P:DNA-templated transcription initiation"/>
    <property type="evidence" value="ECO:0007669"/>
    <property type="project" value="InterPro"/>
</dbReference>
<gene>
    <name evidence="8" type="ORF">F5984_21340</name>
</gene>
<evidence type="ECO:0000313" key="8">
    <source>
        <dbReference type="EMBL" id="KAB7727612.1"/>
    </source>
</evidence>
<evidence type="ECO:0000256" key="2">
    <source>
        <dbReference type="ARBA" id="ARBA00023015"/>
    </source>
</evidence>
<comment type="caution">
    <text evidence="8">The sequence shown here is derived from an EMBL/GenBank/DDBJ whole genome shotgun (WGS) entry which is preliminary data.</text>
</comment>
<evidence type="ECO:0000259" key="7">
    <source>
        <dbReference type="Pfam" id="PF08281"/>
    </source>
</evidence>
<keyword evidence="2" id="KW-0805">Transcription regulation</keyword>
<keyword evidence="3" id="KW-0731">Sigma factor</keyword>
<dbReference type="InterPro" id="IPR014327">
    <property type="entry name" value="RNA_pol_sigma70_bacteroid"/>
</dbReference>
<keyword evidence="9" id="KW-1185">Reference proteome</keyword>
<dbReference type="PANTHER" id="PTHR43133">
    <property type="entry name" value="RNA POLYMERASE ECF-TYPE SIGMA FACTO"/>
    <property type="match status" value="1"/>
</dbReference>
<comment type="similarity">
    <text evidence="1">Belongs to the sigma-70 factor family. ECF subfamily.</text>
</comment>
<dbReference type="InterPro" id="IPR036388">
    <property type="entry name" value="WH-like_DNA-bd_sf"/>
</dbReference>
<dbReference type="NCBIfam" id="TIGR02937">
    <property type="entry name" value="sigma70-ECF"/>
    <property type="match status" value="1"/>
</dbReference>
<dbReference type="GO" id="GO:0003677">
    <property type="term" value="F:DNA binding"/>
    <property type="evidence" value="ECO:0007669"/>
    <property type="project" value="InterPro"/>
</dbReference>
<dbReference type="InterPro" id="IPR039425">
    <property type="entry name" value="RNA_pol_sigma-70-like"/>
</dbReference>
<dbReference type="EMBL" id="WELI01000010">
    <property type="protein sequence ID" value="KAB7727612.1"/>
    <property type="molecule type" value="Genomic_DNA"/>
</dbReference>
<dbReference type="RefSeq" id="WP_152126244.1">
    <property type="nucleotide sequence ID" value="NZ_WELI01000010.1"/>
</dbReference>
<dbReference type="AlphaFoldDB" id="A0A7J5TWG9"/>
<evidence type="ECO:0000313" key="9">
    <source>
        <dbReference type="Proteomes" id="UP000488299"/>
    </source>
</evidence>